<evidence type="ECO:0000313" key="1">
    <source>
        <dbReference type="EMBL" id="KAG5596238.1"/>
    </source>
</evidence>
<keyword evidence="2" id="KW-1185">Reference proteome</keyword>
<reference evidence="1 2" key="1">
    <citation type="submission" date="2020-09" db="EMBL/GenBank/DDBJ databases">
        <title>De no assembly of potato wild relative species, Solanum commersonii.</title>
        <authorList>
            <person name="Cho K."/>
        </authorList>
    </citation>
    <scope>NUCLEOTIDE SEQUENCE [LARGE SCALE GENOMIC DNA]</scope>
    <source>
        <strain evidence="1">LZ3.2</strain>
        <tissue evidence="1">Leaf</tissue>
    </source>
</reference>
<evidence type="ECO:0000313" key="2">
    <source>
        <dbReference type="Proteomes" id="UP000824120"/>
    </source>
</evidence>
<dbReference type="PANTHER" id="PTHR33116">
    <property type="entry name" value="REVERSE TRANSCRIPTASE ZINC-BINDING DOMAIN-CONTAINING PROTEIN-RELATED-RELATED"/>
    <property type="match status" value="1"/>
</dbReference>
<organism evidence="1 2">
    <name type="scientific">Solanum commersonii</name>
    <name type="common">Commerson's wild potato</name>
    <name type="synonym">Commerson's nightshade</name>
    <dbReference type="NCBI Taxonomy" id="4109"/>
    <lineage>
        <taxon>Eukaryota</taxon>
        <taxon>Viridiplantae</taxon>
        <taxon>Streptophyta</taxon>
        <taxon>Embryophyta</taxon>
        <taxon>Tracheophyta</taxon>
        <taxon>Spermatophyta</taxon>
        <taxon>Magnoliopsida</taxon>
        <taxon>eudicotyledons</taxon>
        <taxon>Gunneridae</taxon>
        <taxon>Pentapetalae</taxon>
        <taxon>asterids</taxon>
        <taxon>lamiids</taxon>
        <taxon>Solanales</taxon>
        <taxon>Solanaceae</taxon>
        <taxon>Solanoideae</taxon>
        <taxon>Solaneae</taxon>
        <taxon>Solanum</taxon>
    </lineage>
</organism>
<dbReference type="OrthoDB" id="1303214at2759"/>
<dbReference type="EMBL" id="JACXVP010000007">
    <property type="protein sequence ID" value="KAG5596238.1"/>
    <property type="molecule type" value="Genomic_DNA"/>
</dbReference>
<protein>
    <submittedName>
        <fullName evidence="1">Uncharacterized protein</fullName>
    </submittedName>
</protein>
<accession>A0A9J5YBA9</accession>
<name>A0A9J5YBA9_SOLCO</name>
<comment type="caution">
    <text evidence="1">The sequence shown here is derived from an EMBL/GenBank/DDBJ whole genome shotgun (WGS) entry which is preliminary data.</text>
</comment>
<dbReference type="PANTHER" id="PTHR33116:SF85">
    <property type="entry name" value="REVERSE TRANSCRIPTASE ZINC-BINDING DOMAIN-CONTAINING PROTEIN"/>
    <property type="match status" value="1"/>
</dbReference>
<dbReference type="Proteomes" id="UP000824120">
    <property type="component" value="Chromosome 7"/>
</dbReference>
<proteinExistence type="predicted"/>
<gene>
    <name evidence="1" type="ORF">H5410_037470</name>
</gene>
<sequence>MLFPINEVTNIEELSRILRGEVGALPITYLGMPLGAKSNSMNIWSSVMETCEKQLSKWKRQSYPYKFSVGCSSHLHDVHLPNPRWYHTGVGQGALSIRNLKLQSKALRLKWLWRYSQEPQAYWSKVIKIKYGEEDRWMTKEVNTPYGVSVWRSIRVLWPFMKKHTSVKIGNGHKTSFWKDNWLRSDSLKRLFPDLAVMAAGGWNIHFRRNFSDWEIDSVIEFFRMLKEFKGTSEGKDRLWWKLDSKGRFKRTSRRGNSPCVPDVTFVVNRLRQLVQCRTTTQLWRIFVSLRGISWVMPNKITLLLHSWEEAEVGATDKDRWRIVPGCIWWTIWKERNSRCFESKNCDLQMIKLNCIRFICFWCKQIYLEDTNSVIDILGSC</sequence>
<dbReference type="AlphaFoldDB" id="A0A9J5YBA9"/>